<protein>
    <recommendedName>
        <fullName evidence="6">Aminodeoxyfutalosine synthase</fullName>
        <shortName evidence="6">AFL synthase</shortName>
        <shortName evidence="6">Aminofutalosine synthase</shortName>
        <ecNumber evidence="6">2.5.1.120</ecNumber>
    </recommendedName>
    <alternativeName>
        <fullName evidence="6">Menaquinone biosynthetic enzyme MqnE</fullName>
    </alternativeName>
</protein>
<feature type="binding site" evidence="6 7">
    <location>
        <position position="70"/>
    </location>
    <ligand>
        <name>[4Fe-4S] cluster</name>
        <dbReference type="ChEBI" id="CHEBI:49883"/>
        <note>4Fe-4S-S-AdoMet</note>
    </ligand>
</feature>
<dbReference type="GO" id="GO:0009234">
    <property type="term" value="P:menaquinone biosynthetic process"/>
    <property type="evidence" value="ECO:0007669"/>
    <property type="project" value="UniProtKB-UniRule"/>
</dbReference>
<dbReference type="InterPro" id="IPR022432">
    <property type="entry name" value="MqnE"/>
</dbReference>
<name>A0A2H5X9D2_9BACT</name>
<dbReference type="NCBIfam" id="TIGR00423">
    <property type="entry name" value="CofH family radical SAM protein"/>
    <property type="match status" value="1"/>
</dbReference>
<dbReference type="PROSITE" id="PS51918">
    <property type="entry name" value="RADICAL_SAM"/>
    <property type="match status" value="1"/>
</dbReference>
<dbReference type="PIRSF" id="PIRSF004762">
    <property type="entry name" value="CHP00423"/>
    <property type="match status" value="1"/>
</dbReference>
<comment type="caution">
    <text evidence="10">The sequence shown here is derived from an EMBL/GenBank/DDBJ whole genome shotgun (WGS) entry which is preliminary data.</text>
</comment>
<dbReference type="InterPro" id="IPR034405">
    <property type="entry name" value="F420"/>
</dbReference>
<evidence type="ECO:0000256" key="2">
    <source>
        <dbReference type="ARBA" id="ARBA00022691"/>
    </source>
</evidence>
<keyword evidence="6" id="KW-0474">Menaquinone biosynthesis</keyword>
<dbReference type="GO" id="GO:0051539">
    <property type="term" value="F:4 iron, 4 sulfur cluster binding"/>
    <property type="evidence" value="ECO:0007669"/>
    <property type="project" value="UniProtKB-KW"/>
</dbReference>
<evidence type="ECO:0000256" key="5">
    <source>
        <dbReference type="ARBA" id="ARBA00023014"/>
    </source>
</evidence>
<keyword evidence="4 6" id="KW-0408">Iron</keyword>
<dbReference type="InterPro" id="IPR020050">
    <property type="entry name" value="FO_synthase_su2"/>
</dbReference>
<gene>
    <name evidence="6 10" type="primary">mqnE</name>
    <name evidence="10" type="ORF">HRbin17_00281</name>
</gene>
<keyword evidence="3 6" id="KW-0479">Metal-binding</keyword>
<dbReference type="EMBL" id="BEHT01000002">
    <property type="protein sequence ID" value="GBC97790.1"/>
    <property type="molecule type" value="Genomic_DNA"/>
</dbReference>
<evidence type="ECO:0000256" key="7">
    <source>
        <dbReference type="PIRSR" id="PIRSR004762-1"/>
    </source>
</evidence>
<dbReference type="InterPro" id="IPR013785">
    <property type="entry name" value="Aldolase_TIM"/>
</dbReference>
<keyword evidence="6 10" id="KW-0808">Transferase</keyword>
<dbReference type="InterPro" id="IPR006638">
    <property type="entry name" value="Elp3/MiaA/NifB-like_rSAM"/>
</dbReference>
<keyword evidence="5 6" id="KW-0411">Iron-sulfur</keyword>
<dbReference type="SMART" id="SM00729">
    <property type="entry name" value="Elp3"/>
    <property type="match status" value="1"/>
</dbReference>
<evidence type="ECO:0000256" key="3">
    <source>
        <dbReference type="ARBA" id="ARBA00022723"/>
    </source>
</evidence>
<dbReference type="SFLD" id="SFLDF00342">
    <property type="entry name" value="cyclic_dehypoxanthine_futalosi"/>
    <property type="match status" value="1"/>
</dbReference>
<keyword evidence="2 6" id="KW-0949">S-adenosyl-L-methionine</keyword>
<evidence type="ECO:0000256" key="1">
    <source>
        <dbReference type="ARBA" id="ARBA00022485"/>
    </source>
</evidence>
<reference evidence="11" key="1">
    <citation type="submission" date="2017-09" db="EMBL/GenBank/DDBJ databases">
        <title>Metaegenomics of thermophilic ammonia-oxidizing enrichment culture.</title>
        <authorList>
            <person name="Kato S."/>
            <person name="Suzuki K."/>
        </authorList>
    </citation>
    <scope>NUCLEOTIDE SEQUENCE [LARGE SCALE GENOMIC DNA]</scope>
</reference>
<dbReference type="GO" id="GO:0102573">
    <property type="term" value="F:aminodeoxyfutalosine synthase activity"/>
    <property type="evidence" value="ECO:0007669"/>
    <property type="project" value="UniProtKB-EC"/>
</dbReference>
<evidence type="ECO:0000313" key="11">
    <source>
        <dbReference type="Proteomes" id="UP000236173"/>
    </source>
</evidence>
<comment type="catalytic activity">
    <reaction evidence="6">
        <text>3-[(1-carboxyvinyl)-oxy]benzoate + S-adenosyl-L-methionine + H2O = 6-amino-6-deoxyfutalosine + hydrogencarbonate + L-methionine + H(+)</text>
        <dbReference type="Rhea" id="RHEA:33075"/>
        <dbReference type="ChEBI" id="CHEBI:15377"/>
        <dbReference type="ChEBI" id="CHEBI:15378"/>
        <dbReference type="ChEBI" id="CHEBI:17544"/>
        <dbReference type="ChEBI" id="CHEBI:57844"/>
        <dbReference type="ChEBI" id="CHEBI:59789"/>
        <dbReference type="ChEBI" id="CHEBI:64286"/>
        <dbReference type="ChEBI" id="CHEBI:76981"/>
        <dbReference type="EC" id="2.5.1.120"/>
    </reaction>
</comment>
<proteinExistence type="inferred from homology"/>
<dbReference type="UniPathway" id="UPA00079"/>
<evidence type="ECO:0000256" key="6">
    <source>
        <dbReference type="HAMAP-Rule" id="MF_00993"/>
    </source>
</evidence>
<dbReference type="SUPFAM" id="SSF102114">
    <property type="entry name" value="Radical SAM enzymes"/>
    <property type="match status" value="1"/>
</dbReference>
<evidence type="ECO:0000313" key="10">
    <source>
        <dbReference type="EMBL" id="GBC97790.1"/>
    </source>
</evidence>
<dbReference type="EC" id="2.5.1.120" evidence="6"/>
<sequence>MHDLLARSELADIAEKVFAGERLSVDDGVRLYQTRDILALGYLADYVRRQRHGDKAYYVVNVHLNYSNVCFAGCPFCAFGKFIDDPDAFEFTVDEYVERLGQMLWDRVTEVHIVGGLHPELPFDYYVTLVRRIKEAFPHLHIKAFTAVEIQFFSEISGLSVREVLERLIEAGLDSLPGGGAEVLSDRLHRVLFPRKASPQQWLHVHRVAHTLGLKSNATLLYGHIETPEEKARHFELLRQLQDETGGFLCFIPLAYHPANTQLGGKPTTGVQDLKEVAIARLMLDNFPHIKAYWISLDPKLAQVALSFGADDFDGTVVNEKIFHMAGAQSPSELTETELRRLIVEAGFVPVRRNSLYEPIEGDIALVG</sequence>
<dbReference type="SFLD" id="SFLDG01064">
    <property type="entry name" value="F420__menaquinone_cofactor_bio"/>
    <property type="match status" value="1"/>
</dbReference>
<comment type="cofactor">
    <cofactor evidence="6 7">
        <name>[4Fe-4S] cluster</name>
        <dbReference type="ChEBI" id="CHEBI:49883"/>
    </cofactor>
    <text evidence="6 7">Binds 1 [4Fe-4S] cluster. The cluster is coordinated with 3 cysteines and an exchangeable S-adenosyl-L-methionine.</text>
</comment>
<comment type="function">
    <text evidence="6">Radical SAM enzyme that catalyzes the addition of the adenosyl radical to the double bond of 3-[(1-carboxyvinyl)oxy]benzoate, leading to aminodeoxyfutalosine (AFL), a key intermediate in the formation of menaquinone (MK, vitamin K2) from chorismate.</text>
</comment>
<dbReference type="HAMAP" id="MF_00993">
    <property type="entry name" value="MqnE"/>
    <property type="match status" value="1"/>
</dbReference>
<feature type="domain" description="Radical SAM core" evidence="9">
    <location>
        <begin position="56"/>
        <end position="285"/>
    </location>
</feature>
<dbReference type="Pfam" id="PF04055">
    <property type="entry name" value="Radical_SAM"/>
    <property type="match status" value="1"/>
</dbReference>
<dbReference type="PANTHER" id="PTHR43076">
    <property type="entry name" value="FO SYNTHASE (COFH)"/>
    <property type="match status" value="1"/>
</dbReference>
<dbReference type="GO" id="GO:0005506">
    <property type="term" value="F:iron ion binding"/>
    <property type="evidence" value="ECO:0007669"/>
    <property type="project" value="UniProtKB-UniRule"/>
</dbReference>
<dbReference type="InterPro" id="IPR045567">
    <property type="entry name" value="CofH/MnqC-like_C"/>
</dbReference>
<dbReference type="CDD" id="cd01335">
    <property type="entry name" value="Radical_SAM"/>
    <property type="match status" value="1"/>
</dbReference>
<dbReference type="NCBIfam" id="TIGR03700">
    <property type="entry name" value="mena_SCO4494"/>
    <property type="match status" value="1"/>
</dbReference>
<feature type="binding site" evidence="8">
    <location>
        <position position="76"/>
    </location>
    <ligand>
        <name>S-adenosyl-L-methionine</name>
        <dbReference type="ChEBI" id="CHEBI:59789"/>
    </ligand>
</feature>
<dbReference type="GO" id="GO:0044689">
    <property type="term" value="F:7,8-didemethyl-8-hydroxy-5-deazariboflavin synthase activity"/>
    <property type="evidence" value="ECO:0007669"/>
    <property type="project" value="TreeGrafter"/>
</dbReference>
<dbReference type="AlphaFoldDB" id="A0A2H5X9D2"/>
<feature type="binding site" evidence="6 7">
    <location>
        <position position="74"/>
    </location>
    <ligand>
        <name>[4Fe-4S] cluster</name>
        <dbReference type="ChEBI" id="CHEBI:49883"/>
        <note>4Fe-4S-S-AdoMet</note>
    </ligand>
</feature>
<dbReference type="SFLD" id="SFLDG01389">
    <property type="entry name" value="menaquinone_synthsis_involved"/>
    <property type="match status" value="1"/>
</dbReference>
<dbReference type="InterPro" id="IPR007197">
    <property type="entry name" value="rSAM"/>
</dbReference>
<comment type="similarity">
    <text evidence="6">Belongs to the radical SAM superfamily. MqnE family.</text>
</comment>
<dbReference type="InterPro" id="IPR058240">
    <property type="entry name" value="rSAM_sf"/>
</dbReference>
<feature type="binding site" evidence="8">
    <location>
        <position position="182"/>
    </location>
    <ligand>
        <name>S-adenosyl-L-methionine</name>
        <dbReference type="ChEBI" id="CHEBI:59789"/>
    </ligand>
</feature>
<dbReference type="Gene3D" id="3.20.20.70">
    <property type="entry name" value="Aldolase class I"/>
    <property type="match status" value="1"/>
</dbReference>
<organism evidence="10 11">
    <name type="scientific">Candidatus Fervidibacter japonicus</name>
    <dbReference type="NCBI Taxonomy" id="2035412"/>
    <lineage>
        <taxon>Bacteria</taxon>
        <taxon>Candidatus Fervidibacterota</taxon>
        <taxon>Candidatus Fervidibacter</taxon>
    </lineage>
</organism>
<evidence type="ECO:0000256" key="8">
    <source>
        <dbReference type="PIRSR" id="PIRSR004762-2"/>
    </source>
</evidence>
<evidence type="ECO:0000256" key="4">
    <source>
        <dbReference type="ARBA" id="ARBA00023004"/>
    </source>
</evidence>
<evidence type="ECO:0000259" key="9">
    <source>
        <dbReference type="PROSITE" id="PS51918"/>
    </source>
</evidence>
<dbReference type="PANTHER" id="PTHR43076:SF7">
    <property type="entry name" value="AMINODEOXYFUTALOSINE SYNTHASE"/>
    <property type="match status" value="1"/>
</dbReference>
<feature type="binding site" evidence="6 7">
    <location>
        <position position="77"/>
    </location>
    <ligand>
        <name>[4Fe-4S] cluster</name>
        <dbReference type="ChEBI" id="CHEBI:49883"/>
        <note>4Fe-4S-S-AdoMet</note>
    </ligand>
</feature>
<accession>A0A2H5X9D2</accession>
<dbReference type="Proteomes" id="UP000236173">
    <property type="component" value="Unassembled WGS sequence"/>
</dbReference>
<dbReference type="Pfam" id="PF19288">
    <property type="entry name" value="CofH_C"/>
    <property type="match status" value="1"/>
</dbReference>
<dbReference type="SFLD" id="SFLDF00343">
    <property type="entry name" value="aminofutalosine_synthase_(mqnE"/>
    <property type="match status" value="1"/>
</dbReference>
<comment type="pathway">
    <text evidence="6">Quinol/quinone metabolism; menaquinone biosynthesis.</text>
</comment>
<dbReference type="SFLD" id="SFLDS00029">
    <property type="entry name" value="Radical_SAM"/>
    <property type="match status" value="1"/>
</dbReference>
<keyword evidence="1 6" id="KW-0004">4Fe-4S</keyword>